<dbReference type="PANTHER" id="PTHR12121">
    <property type="entry name" value="CARBON CATABOLITE REPRESSOR PROTEIN 4"/>
    <property type="match status" value="1"/>
</dbReference>
<evidence type="ECO:0000259" key="1">
    <source>
        <dbReference type="Pfam" id="PF03372"/>
    </source>
</evidence>
<protein>
    <submittedName>
        <fullName evidence="2">Endonuclease/exonuclease/phosphatase family protein</fullName>
    </submittedName>
</protein>
<dbReference type="OrthoDB" id="9793162at2"/>
<dbReference type="InterPro" id="IPR036691">
    <property type="entry name" value="Endo/exonu/phosph_ase_sf"/>
</dbReference>
<feature type="domain" description="Endonuclease/exonuclease/phosphatase" evidence="1">
    <location>
        <begin position="18"/>
        <end position="268"/>
    </location>
</feature>
<dbReference type="Proteomes" id="UP000307380">
    <property type="component" value="Unassembled WGS sequence"/>
</dbReference>
<gene>
    <name evidence="2" type="ORF">E6C70_08945</name>
</gene>
<name>A0A4V3WU41_9MICO</name>
<comment type="caution">
    <text evidence="2">The sequence shown here is derived from an EMBL/GenBank/DDBJ whole genome shotgun (WGS) entry which is preliminary data.</text>
</comment>
<keyword evidence="2" id="KW-0540">Nuclease</keyword>
<sequence length="294" mass="32199">MTDPTLVGPVTPPDLHAMTYNIRRRMPHLMRGNPDRWASRKWLMKLILQAEQPTILGVQEAMSDQADFLTSSLGAHYDRVGHGRNSNGRGEACLIYFDTRRLRLVAWKQRALSATPDKPGSRGWGNHVPRTVVSAEFTDIATGSRVFAFVTHFDQLSRKSRLLSAAMIIELAKAAHASDPDALIVAMGDVNADVDSPVYAALTGVSVLRDSWEVADERLTPQWGTFSDYKRRRAGGKRIDLILVGPGVEVLRTGINAVRFDGAAASDHEPVQAVLREIRPATDAPAAPTEGQAT</sequence>
<dbReference type="Pfam" id="PF03372">
    <property type="entry name" value="Exo_endo_phos"/>
    <property type="match status" value="1"/>
</dbReference>
<dbReference type="GO" id="GO:0004519">
    <property type="term" value="F:endonuclease activity"/>
    <property type="evidence" value="ECO:0007669"/>
    <property type="project" value="UniProtKB-KW"/>
</dbReference>
<keyword evidence="2" id="KW-0378">Hydrolase</keyword>
<dbReference type="InterPro" id="IPR050410">
    <property type="entry name" value="CCR4/nocturin_mRNA_transcr"/>
</dbReference>
<organism evidence="2 3">
    <name type="scientific">Orlajensenia flava</name>
    <dbReference type="NCBI Taxonomy" id="2565934"/>
    <lineage>
        <taxon>Bacteria</taxon>
        <taxon>Bacillati</taxon>
        <taxon>Actinomycetota</taxon>
        <taxon>Actinomycetes</taxon>
        <taxon>Micrococcales</taxon>
        <taxon>Microbacteriaceae</taxon>
        <taxon>Orlajensenia</taxon>
    </lineage>
</organism>
<dbReference type="GO" id="GO:0000175">
    <property type="term" value="F:3'-5'-RNA exonuclease activity"/>
    <property type="evidence" value="ECO:0007669"/>
    <property type="project" value="TreeGrafter"/>
</dbReference>
<reference evidence="2 3" key="1">
    <citation type="submission" date="2019-04" db="EMBL/GenBank/DDBJ databases">
        <authorList>
            <person name="Jiang L."/>
        </authorList>
    </citation>
    <scope>NUCLEOTIDE SEQUENCE [LARGE SCALE GENOMIC DNA]</scope>
    <source>
        <strain evidence="2 3">YIM 131861</strain>
    </source>
</reference>
<dbReference type="Gene3D" id="3.60.10.10">
    <property type="entry name" value="Endonuclease/exonuclease/phosphatase"/>
    <property type="match status" value="1"/>
</dbReference>
<dbReference type="PANTHER" id="PTHR12121:SF36">
    <property type="entry name" value="ENDONUCLEASE_EXONUCLEASE_PHOSPHATASE DOMAIN-CONTAINING PROTEIN"/>
    <property type="match status" value="1"/>
</dbReference>
<dbReference type="CDD" id="cd09083">
    <property type="entry name" value="EEP-1"/>
    <property type="match status" value="1"/>
</dbReference>
<accession>A0A4V3WU41</accession>
<evidence type="ECO:0000313" key="2">
    <source>
        <dbReference type="EMBL" id="THG34387.1"/>
    </source>
</evidence>
<keyword evidence="2" id="KW-0255">Endonuclease</keyword>
<dbReference type="RefSeq" id="WP_136424185.1">
    <property type="nucleotide sequence ID" value="NZ_SSSN01000005.1"/>
</dbReference>
<keyword evidence="3" id="KW-1185">Reference proteome</keyword>
<keyword evidence="2" id="KW-0269">Exonuclease</keyword>
<dbReference type="InterPro" id="IPR005135">
    <property type="entry name" value="Endo/exonuclease/phosphatase"/>
</dbReference>
<dbReference type="AlphaFoldDB" id="A0A4V3WU41"/>
<dbReference type="EMBL" id="SSSN01000005">
    <property type="protein sequence ID" value="THG34387.1"/>
    <property type="molecule type" value="Genomic_DNA"/>
</dbReference>
<proteinExistence type="predicted"/>
<evidence type="ECO:0000313" key="3">
    <source>
        <dbReference type="Proteomes" id="UP000307380"/>
    </source>
</evidence>
<dbReference type="SUPFAM" id="SSF56219">
    <property type="entry name" value="DNase I-like"/>
    <property type="match status" value="1"/>
</dbReference>